<keyword evidence="1" id="KW-0808">Transferase</keyword>
<dbReference type="GO" id="GO:0016740">
    <property type="term" value="F:transferase activity"/>
    <property type="evidence" value="ECO:0007669"/>
    <property type="project" value="UniProtKB-KW"/>
</dbReference>
<dbReference type="InterPro" id="IPR027417">
    <property type="entry name" value="P-loop_NTPase"/>
</dbReference>
<dbReference type="Pfam" id="PF13469">
    <property type="entry name" value="Sulfotransfer_3"/>
    <property type="match status" value="1"/>
</dbReference>
<organism evidence="1 2">
    <name type="scientific">Deminuibacter soli</name>
    <dbReference type="NCBI Taxonomy" id="2291815"/>
    <lineage>
        <taxon>Bacteria</taxon>
        <taxon>Pseudomonadati</taxon>
        <taxon>Bacteroidota</taxon>
        <taxon>Chitinophagia</taxon>
        <taxon>Chitinophagales</taxon>
        <taxon>Chitinophagaceae</taxon>
        <taxon>Deminuibacter</taxon>
    </lineage>
</organism>
<gene>
    <name evidence="1" type="ORF">DXN05_23245</name>
</gene>
<comment type="caution">
    <text evidence="1">The sequence shown here is derived from an EMBL/GenBank/DDBJ whole genome shotgun (WGS) entry which is preliminary data.</text>
</comment>
<reference evidence="1 2" key="1">
    <citation type="submission" date="2018-08" db="EMBL/GenBank/DDBJ databases">
        <title>Chitinophagaceae sp. K23C18032701, a novel bacterium isolated from forest soil.</title>
        <authorList>
            <person name="Wang C."/>
        </authorList>
    </citation>
    <scope>NUCLEOTIDE SEQUENCE [LARGE SCALE GENOMIC DNA]</scope>
    <source>
        <strain evidence="1 2">K23C18032701</strain>
    </source>
</reference>
<proteinExistence type="predicted"/>
<sequence>MHIAQALANWIPYKLQATPAGIECHWLPVKNIPYTDPFFDETISKARTQHAMRSTRSISSWELLPEWGAAINAIAPAALVFHVSRCGSTLITQMLSQLPHNIVLAEVPFFDHILRMPAQQPQMPHEWPVEALLRAGMQFYGARRTGNEQHLFVKTDSWHLLYYRQLRQLYPQLPFILLYRHPAEVVRSHEKRRGMQAVPGIIEPEVFGFTAPEITGSNLNEYMARVLEKYFEQILMIAAADKNTLLLNYNEGAIQLTGKTLAACGIQASEAAWAAMRTRSGFHAKYQHEEFKQEAAVNEIPHWLQRATDLYHAVESLRIQA</sequence>
<protein>
    <submittedName>
        <fullName evidence="1">Sulfotransferase family protein</fullName>
    </submittedName>
</protein>
<dbReference type="AlphaFoldDB" id="A0A3E1ND38"/>
<dbReference type="RefSeq" id="WP_116849711.1">
    <property type="nucleotide sequence ID" value="NZ_QTJU01000015.1"/>
</dbReference>
<dbReference type="EMBL" id="QTJU01000015">
    <property type="protein sequence ID" value="RFM25751.1"/>
    <property type="molecule type" value="Genomic_DNA"/>
</dbReference>
<accession>A0A3E1ND38</accession>
<dbReference type="OrthoDB" id="5380394at2"/>
<dbReference type="Proteomes" id="UP000261284">
    <property type="component" value="Unassembled WGS sequence"/>
</dbReference>
<name>A0A3E1ND38_9BACT</name>
<dbReference type="Gene3D" id="3.40.50.300">
    <property type="entry name" value="P-loop containing nucleotide triphosphate hydrolases"/>
    <property type="match status" value="1"/>
</dbReference>
<keyword evidence="2" id="KW-1185">Reference proteome</keyword>
<evidence type="ECO:0000313" key="1">
    <source>
        <dbReference type="EMBL" id="RFM25751.1"/>
    </source>
</evidence>
<evidence type="ECO:0000313" key="2">
    <source>
        <dbReference type="Proteomes" id="UP000261284"/>
    </source>
</evidence>
<dbReference type="SUPFAM" id="SSF52540">
    <property type="entry name" value="P-loop containing nucleoside triphosphate hydrolases"/>
    <property type="match status" value="1"/>
</dbReference>